<dbReference type="SUPFAM" id="SSF55729">
    <property type="entry name" value="Acyl-CoA N-acyltransferases (Nat)"/>
    <property type="match status" value="1"/>
</dbReference>
<name>A0A841H3R6_9BACT</name>
<accession>A0A841H3R6</accession>
<dbReference type="Gene3D" id="3.40.630.30">
    <property type="match status" value="1"/>
</dbReference>
<dbReference type="Proteomes" id="UP000582837">
    <property type="component" value="Unassembled WGS sequence"/>
</dbReference>
<dbReference type="AlphaFoldDB" id="A0A841H3R6"/>
<dbReference type="EMBL" id="JACHIA010000016">
    <property type="protein sequence ID" value="MBB6072644.1"/>
    <property type="molecule type" value="Genomic_DNA"/>
</dbReference>
<feature type="domain" description="N-acetyltransferase" evidence="1">
    <location>
        <begin position="35"/>
        <end position="183"/>
    </location>
</feature>
<dbReference type="Pfam" id="PF00583">
    <property type="entry name" value="Acetyltransf_1"/>
    <property type="match status" value="1"/>
</dbReference>
<keyword evidence="3" id="KW-1185">Reference proteome</keyword>
<evidence type="ECO:0000313" key="3">
    <source>
        <dbReference type="Proteomes" id="UP000582837"/>
    </source>
</evidence>
<keyword evidence="2" id="KW-0808">Transferase</keyword>
<sequence>MGPGLVTAALSVPLERDLPSALVPATLFDRQGRVFHVRSYTDEDRSALDRFYHDFEPKRAAQGLPPEGESRIARWLDGILPGGTHLIVEVEGRMAGHAMLMPTDRPGVREYAIFLDHGVRGRGLGTQVNRLSADVARTLDLDRLWLSVEPHNRPALRSYQKAGFRYRGATIYSPEVEMELDLHASGTS</sequence>
<dbReference type="RefSeq" id="WP_170032624.1">
    <property type="nucleotide sequence ID" value="NZ_JABDTL010000001.1"/>
</dbReference>
<comment type="caution">
    <text evidence="2">The sequence shown here is derived from an EMBL/GenBank/DDBJ whole genome shotgun (WGS) entry which is preliminary data.</text>
</comment>
<evidence type="ECO:0000259" key="1">
    <source>
        <dbReference type="PROSITE" id="PS51186"/>
    </source>
</evidence>
<dbReference type="InterPro" id="IPR000182">
    <property type="entry name" value="GNAT_dom"/>
</dbReference>
<organism evidence="2 3">
    <name type="scientific">Longimicrobium terrae</name>
    <dbReference type="NCBI Taxonomy" id="1639882"/>
    <lineage>
        <taxon>Bacteria</taxon>
        <taxon>Pseudomonadati</taxon>
        <taxon>Gemmatimonadota</taxon>
        <taxon>Longimicrobiia</taxon>
        <taxon>Longimicrobiales</taxon>
        <taxon>Longimicrobiaceae</taxon>
        <taxon>Longimicrobium</taxon>
    </lineage>
</organism>
<proteinExistence type="predicted"/>
<dbReference type="InterPro" id="IPR016181">
    <property type="entry name" value="Acyl_CoA_acyltransferase"/>
</dbReference>
<reference evidence="2 3" key="1">
    <citation type="submission" date="2020-08" db="EMBL/GenBank/DDBJ databases">
        <title>Genomic Encyclopedia of Type Strains, Phase IV (KMG-IV): sequencing the most valuable type-strain genomes for metagenomic binning, comparative biology and taxonomic classification.</title>
        <authorList>
            <person name="Goeker M."/>
        </authorList>
    </citation>
    <scope>NUCLEOTIDE SEQUENCE [LARGE SCALE GENOMIC DNA]</scope>
    <source>
        <strain evidence="2 3">DSM 29007</strain>
    </source>
</reference>
<evidence type="ECO:0000313" key="2">
    <source>
        <dbReference type="EMBL" id="MBB6072644.1"/>
    </source>
</evidence>
<dbReference type="GO" id="GO:0016747">
    <property type="term" value="F:acyltransferase activity, transferring groups other than amino-acyl groups"/>
    <property type="evidence" value="ECO:0007669"/>
    <property type="project" value="InterPro"/>
</dbReference>
<dbReference type="PROSITE" id="PS51186">
    <property type="entry name" value="GNAT"/>
    <property type="match status" value="1"/>
</dbReference>
<protein>
    <submittedName>
        <fullName evidence="2">RimJ/RimL family protein N-acetyltransferase</fullName>
    </submittedName>
</protein>
<gene>
    <name evidence="2" type="ORF">HNQ61_004307</name>
</gene>